<dbReference type="STRING" id="3641.A0A061DWB0"/>
<dbReference type="InterPro" id="IPR027417">
    <property type="entry name" value="P-loop_NTPase"/>
</dbReference>
<evidence type="ECO:0000313" key="8">
    <source>
        <dbReference type="EMBL" id="EOX96990.1"/>
    </source>
</evidence>
<comment type="similarity">
    <text evidence="1">Belongs to the disease resistance NB-LRR family.</text>
</comment>
<dbReference type="Pfam" id="PF00931">
    <property type="entry name" value="NB-ARC"/>
    <property type="match status" value="1"/>
</dbReference>
<dbReference type="InterPro" id="IPR055414">
    <property type="entry name" value="LRR_R13L4/SHOC2-like"/>
</dbReference>
<feature type="domain" description="AAA+ ATPase" evidence="7">
    <location>
        <begin position="164"/>
        <end position="314"/>
    </location>
</feature>
<keyword evidence="3" id="KW-0677">Repeat</keyword>
<dbReference type="PANTHER" id="PTHR33463">
    <property type="entry name" value="NB-ARC DOMAIN-CONTAINING PROTEIN-RELATED"/>
    <property type="match status" value="1"/>
</dbReference>
<dbReference type="OMA" id="ECHELKL"/>
<protein>
    <submittedName>
        <fullName evidence="8">NB-ARC domain-containing disease resistance protein, putative</fullName>
    </submittedName>
</protein>
<dbReference type="InterPro" id="IPR036388">
    <property type="entry name" value="WH-like_DNA-bd_sf"/>
</dbReference>
<dbReference type="SUPFAM" id="SSF52540">
    <property type="entry name" value="P-loop containing nucleoside triphosphate hydrolases"/>
    <property type="match status" value="1"/>
</dbReference>
<dbReference type="Gene3D" id="3.40.50.300">
    <property type="entry name" value="P-loop containing nucleotide triphosphate hydrolases"/>
    <property type="match status" value="1"/>
</dbReference>
<keyword evidence="2" id="KW-0433">Leucine-rich repeat</keyword>
<keyword evidence="6" id="KW-0067">ATP-binding</keyword>
<dbReference type="InParanoid" id="A0A061DWB0"/>
<dbReference type="SMART" id="SM00382">
    <property type="entry name" value="AAA"/>
    <property type="match status" value="1"/>
</dbReference>
<dbReference type="SUPFAM" id="SSF52058">
    <property type="entry name" value="L domain-like"/>
    <property type="match status" value="1"/>
</dbReference>
<dbReference type="eggNOG" id="KOG4658">
    <property type="taxonomic scope" value="Eukaryota"/>
</dbReference>
<name>A0A061DWB0_THECC</name>
<evidence type="ECO:0000259" key="7">
    <source>
        <dbReference type="SMART" id="SM00382"/>
    </source>
</evidence>
<dbReference type="GO" id="GO:0005524">
    <property type="term" value="F:ATP binding"/>
    <property type="evidence" value="ECO:0007669"/>
    <property type="project" value="UniProtKB-KW"/>
</dbReference>
<dbReference type="Gramene" id="EOX96990">
    <property type="protein sequence ID" value="EOX96990"/>
    <property type="gene ID" value="TCM_006114"/>
</dbReference>
<keyword evidence="4" id="KW-0547">Nucleotide-binding</keyword>
<dbReference type="Pfam" id="PF23247">
    <property type="entry name" value="LRR_RPS2"/>
    <property type="match status" value="1"/>
</dbReference>
<dbReference type="InterPro" id="IPR057135">
    <property type="entry name" value="At4g27190-like_LRR"/>
</dbReference>
<dbReference type="EMBL" id="CM001880">
    <property type="protein sequence ID" value="EOX96990.1"/>
    <property type="molecule type" value="Genomic_DNA"/>
</dbReference>
<reference evidence="8 9" key="1">
    <citation type="journal article" date="2013" name="Genome Biol.">
        <title>The genome sequence of the most widely cultivated cacao type and its use to identify candidate genes regulating pod color.</title>
        <authorList>
            <person name="Motamayor J.C."/>
            <person name="Mockaitis K."/>
            <person name="Schmutz J."/>
            <person name="Haiminen N."/>
            <person name="Iii D.L."/>
            <person name="Cornejo O."/>
            <person name="Findley S.D."/>
            <person name="Zheng P."/>
            <person name="Utro F."/>
            <person name="Royaert S."/>
            <person name="Saski C."/>
            <person name="Jenkins J."/>
            <person name="Podicheti R."/>
            <person name="Zhao M."/>
            <person name="Scheffler B.E."/>
            <person name="Stack J.C."/>
            <person name="Feltus F.A."/>
            <person name="Mustiga G.M."/>
            <person name="Amores F."/>
            <person name="Phillips W."/>
            <person name="Marelli J.P."/>
            <person name="May G.D."/>
            <person name="Shapiro H."/>
            <person name="Ma J."/>
            <person name="Bustamante C.D."/>
            <person name="Schnell R.J."/>
            <person name="Main D."/>
            <person name="Gilbert D."/>
            <person name="Parida L."/>
            <person name="Kuhn D.N."/>
        </authorList>
    </citation>
    <scope>NUCLEOTIDE SEQUENCE [LARGE SCALE GENOMIC DNA]</scope>
    <source>
        <strain evidence="9">cv. Matina 1-6</strain>
    </source>
</reference>
<dbReference type="InterPro" id="IPR050905">
    <property type="entry name" value="Plant_NBS-LRR"/>
</dbReference>
<dbReference type="InterPro" id="IPR032675">
    <property type="entry name" value="LRR_dom_sf"/>
</dbReference>
<dbReference type="FunFam" id="3.40.50.300:FF:001091">
    <property type="entry name" value="Probable disease resistance protein At1g61300"/>
    <property type="match status" value="1"/>
</dbReference>
<evidence type="ECO:0000256" key="4">
    <source>
        <dbReference type="ARBA" id="ARBA00022741"/>
    </source>
</evidence>
<evidence type="ECO:0000256" key="6">
    <source>
        <dbReference type="ARBA" id="ARBA00022840"/>
    </source>
</evidence>
<proteinExistence type="inferred from homology"/>
<evidence type="ECO:0000313" key="9">
    <source>
        <dbReference type="Proteomes" id="UP000026915"/>
    </source>
</evidence>
<dbReference type="GO" id="GO:0006952">
    <property type="term" value="P:defense response"/>
    <property type="evidence" value="ECO:0007669"/>
    <property type="project" value="UniProtKB-KW"/>
</dbReference>
<accession>A0A061DWB0</accession>
<dbReference type="HOGENOM" id="CLU_000427_2_0_1"/>
<sequence length="975" mass="111914">MANDGLEVAIELAKEVWNYLVGKRSLSNNVDSNFDMMIVAAERLQAKRDDNERTVQQNRTKTTTCCYNMWLSSVMKILEKVESLRAEYNRERSSHLIRRSDYSGKVMNICQEVQRLVEEGDFQGGFLVDKPPAAIVKLNAPDIKGFPTLQRSLEEILQLLTNDKVKRISIFGTVGVGKSTIMKNLNNHEEVAKMFDVVIWVNVSRERNEEKLQLDIAQRLKLSREGATCAGEVARIISEELNDKRFLLLLDEVLDSIDLQQIGIPDNGNGSKVVLTTEFRHVCYIMTERMVKVDRLSSAEAWRMFQQIAAEKIDLPDVEPIARMVTEECDRLPLVIRTVASSFKLKDSDSEWRNGLRELEKWPEIEIPGLTNMHAFLKFCYDELKDEKKKKCFLYGALYPADSKIYTDYLVECWVAEGLLGNIDDRRRLRDARDEGYDILGHLTNVSLLEKGERMVYVQLNNSVRQVALYISSQDPDCKFIAQKGETSPYTQSVKDWQQAKRISMIEGKLHNLPESPNCNKLFSLLLQRNPDLATIPSSFFKNMQKLLVLDLCQTGIASLPSSVSKLIRLKALFLNDCPNITKLPPQVAELCFLEVLDIRGCKIIFIPPLIGKLVHLRCLRMSYHKCSNTEDCCDMEIDYKVISRLQRLEELMIDVTSYGHWRIDVARVIREVASLENLTTLRICFPQPEILRMLMENKPSWRDHKQLTSFWFFVGCQNKSNPPILECFEYKVNRYMRYCYPGNNDSTIRDVLPKTDALELIGHKNIKCLSDFMHVTSLNHVRGCLIERCNEMETILDGNNVGVIDILPILEQLHLRSLLCLKSVFEGPIAGKSLSKLHTIVVKSCPMLTKILSNGVIQQLSKLKKLAIESCSKVEELIENCWGIEPFSYELPSLEILELVDLPKLRTICAGEPLAWPYLKVLKISECHELKLLPFNKDNATELKLIEGEQIWWEALQWRNSEVRDHLQSFCSLS</sequence>
<dbReference type="Gene3D" id="3.80.10.10">
    <property type="entry name" value="Ribonuclease Inhibitor"/>
    <property type="match status" value="2"/>
</dbReference>
<dbReference type="InterPro" id="IPR003593">
    <property type="entry name" value="AAA+_ATPase"/>
</dbReference>
<dbReference type="InterPro" id="IPR042197">
    <property type="entry name" value="Apaf_helical"/>
</dbReference>
<dbReference type="PRINTS" id="PR00364">
    <property type="entry name" value="DISEASERSIST"/>
</dbReference>
<evidence type="ECO:0000256" key="5">
    <source>
        <dbReference type="ARBA" id="ARBA00022821"/>
    </source>
</evidence>
<keyword evidence="9" id="KW-1185">Reference proteome</keyword>
<evidence type="ECO:0000256" key="3">
    <source>
        <dbReference type="ARBA" id="ARBA00022737"/>
    </source>
</evidence>
<dbReference type="Proteomes" id="UP000026915">
    <property type="component" value="Chromosome 2"/>
</dbReference>
<dbReference type="GO" id="GO:0043531">
    <property type="term" value="F:ADP binding"/>
    <property type="evidence" value="ECO:0007669"/>
    <property type="project" value="InterPro"/>
</dbReference>
<dbReference type="InterPro" id="IPR002182">
    <property type="entry name" value="NB-ARC"/>
</dbReference>
<dbReference type="FunFam" id="1.10.10.10:FF:000322">
    <property type="entry name" value="Probable disease resistance protein At1g63360"/>
    <property type="match status" value="1"/>
</dbReference>
<gene>
    <name evidence="8" type="ORF">TCM_006114</name>
</gene>
<keyword evidence="5" id="KW-0611">Plant defense</keyword>
<dbReference type="Pfam" id="PF23598">
    <property type="entry name" value="LRR_14"/>
    <property type="match status" value="1"/>
</dbReference>
<organism evidence="8 9">
    <name type="scientific">Theobroma cacao</name>
    <name type="common">Cacao</name>
    <name type="synonym">Cocoa</name>
    <dbReference type="NCBI Taxonomy" id="3641"/>
    <lineage>
        <taxon>Eukaryota</taxon>
        <taxon>Viridiplantae</taxon>
        <taxon>Streptophyta</taxon>
        <taxon>Embryophyta</taxon>
        <taxon>Tracheophyta</taxon>
        <taxon>Spermatophyta</taxon>
        <taxon>Magnoliopsida</taxon>
        <taxon>eudicotyledons</taxon>
        <taxon>Gunneridae</taxon>
        <taxon>Pentapetalae</taxon>
        <taxon>rosids</taxon>
        <taxon>malvids</taxon>
        <taxon>Malvales</taxon>
        <taxon>Malvaceae</taxon>
        <taxon>Byttnerioideae</taxon>
        <taxon>Theobroma</taxon>
    </lineage>
</organism>
<evidence type="ECO:0000256" key="2">
    <source>
        <dbReference type="ARBA" id="ARBA00022614"/>
    </source>
</evidence>
<dbReference type="PANTHER" id="PTHR33463:SF81">
    <property type="entry name" value="DISEASE RESISTANCE PROTEIN RPS2-LIKE"/>
    <property type="match status" value="1"/>
</dbReference>
<evidence type="ECO:0000256" key="1">
    <source>
        <dbReference type="ARBA" id="ARBA00008894"/>
    </source>
</evidence>
<dbReference type="Gene3D" id="1.10.10.10">
    <property type="entry name" value="Winged helix-like DNA-binding domain superfamily/Winged helix DNA-binding domain"/>
    <property type="match status" value="1"/>
</dbReference>
<dbReference type="Gene3D" id="1.10.8.430">
    <property type="entry name" value="Helical domain of apoptotic protease-activating factors"/>
    <property type="match status" value="1"/>
</dbReference>
<dbReference type="AlphaFoldDB" id="A0A061DWB0"/>